<accession>A0A8H6MPW0</accession>
<protein>
    <submittedName>
        <fullName evidence="2">Uncharacterized protein</fullName>
    </submittedName>
</protein>
<feature type="region of interest" description="Disordered" evidence="1">
    <location>
        <begin position="70"/>
        <end position="94"/>
    </location>
</feature>
<evidence type="ECO:0000256" key="1">
    <source>
        <dbReference type="SAM" id="MobiDB-lite"/>
    </source>
</evidence>
<proteinExistence type="predicted"/>
<dbReference type="Proteomes" id="UP000652219">
    <property type="component" value="Unassembled WGS sequence"/>
</dbReference>
<evidence type="ECO:0000313" key="3">
    <source>
        <dbReference type="Proteomes" id="UP000652219"/>
    </source>
</evidence>
<keyword evidence="3" id="KW-1185">Reference proteome</keyword>
<gene>
    <name evidence="2" type="ORF">CSOJ01_10585</name>
</gene>
<comment type="caution">
    <text evidence="2">The sequence shown here is derived from an EMBL/GenBank/DDBJ whole genome shotgun (WGS) entry which is preliminary data.</text>
</comment>
<dbReference type="AlphaFoldDB" id="A0A8H6MPW0"/>
<dbReference type="EMBL" id="WIGN01000224">
    <property type="protein sequence ID" value="KAF6803913.1"/>
    <property type="molecule type" value="Genomic_DNA"/>
</dbReference>
<evidence type="ECO:0000313" key="2">
    <source>
        <dbReference type="EMBL" id="KAF6803913.1"/>
    </source>
</evidence>
<sequence length="94" mass="10258">MDPTGPDFVSDRSVYELRMLSLNNSASSAFPKMPSSALALNTLLDDYDRPAFDSIDALPDAYDSGNAQRILFKPDPKSNPNPKPEPEPEPDTCA</sequence>
<organism evidence="2 3">
    <name type="scientific">Colletotrichum sojae</name>
    <dbReference type="NCBI Taxonomy" id="2175907"/>
    <lineage>
        <taxon>Eukaryota</taxon>
        <taxon>Fungi</taxon>
        <taxon>Dikarya</taxon>
        <taxon>Ascomycota</taxon>
        <taxon>Pezizomycotina</taxon>
        <taxon>Sordariomycetes</taxon>
        <taxon>Hypocreomycetidae</taxon>
        <taxon>Glomerellales</taxon>
        <taxon>Glomerellaceae</taxon>
        <taxon>Colletotrichum</taxon>
        <taxon>Colletotrichum orchidearum species complex</taxon>
    </lineage>
</organism>
<name>A0A8H6MPW0_9PEZI</name>
<reference evidence="2 3" key="1">
    <citation type="journal article" date="2020" name="Phytopathology">
        <title>Genome Sequence Resources of Colletotrichum truncatum, C. plurivorum, C. musicola, and C. sojae: Four Species Pathogenic to Soybean (Glycine max).</title>
        <authorList>
            <person name="Rogerio F."/>
            <person name="Boufleur T.R."/>
            <person name="Ciampi-Guillardi M."/>
            <person name="Sukno S.A."/>
            <person name="Thon M.R."/>
            <person name="Massola Junior N.S."/>
            <person name="Baroncelli R."/>
        </authorList>
    </citation>
    <scope>NUCLEOTIDE SEQUENCE [LARGE SCALE GENOMIC DNA]</scope>
    <source>
        <strain evidence="2 3">LFN0009</strain>
    </source>
</reference>